<dbReference type="EMBL" id="DS113224">
    <property type="protein sequence ID" value="EAY17911.1"/>
    <property type="molecule type" value="Genomic_DNA"/>
</dbReference>
<dbReference type="OrthoDB" id="26681at2759"/>
<protein>
    <submittedName>
        <fullName evidence="2">Beige/BEACH domain containing protein</fullName>
    </submittedName>
</protein>
<dbReference type="RefSeq" id="XP_001578897.1">
    <property type="nucleotide sequence ID" value="XM_001578847.1"/>
</dbReference>
<dbReference type="PANTHER" id="PTHR13743">
    <property type="entry name" value="BEIGE/BEACH-RELATED"/>
    <property type="match status" value="1"/>
</dbReference>
<dbReference type="Gene3D" id="1.10.1540.10">
    <property type="entry name" value="BEACH domain"/>
    <property type="match status" value="1"/>
</dbReference>
<gene>
    <name evidence="2" type="ORF">TVAG_225370</name>
</gene>
<dbReference type="VEuPathDB" id="TrichDB:TVAGG3_0288510"/>
<evidence type="ECO:0000313" key="2">
    <source>
        <dbReference type="EMBL" id="EAY17911.1"/>
    </source>
</evidence>
<dbReference type="SMART" id="SM01026">
    <property type="entry name" value="Beach"/>
    <property type="match status" value="1"/>
</dbReference>
<dbReference type="InterPro" id="IPR036322">
    <property type="entry name" value="WD40_repeat_dom_sf"/>
</dbReference>
<dbReference type="InterPro" id="IPR000409">
    <property type="entry name" value="BEACH_dom"/>
</dbReference>
<feature type="domain" description="BEACH" evidence="1">
    <location>
        <begin position="1824"/>
        <end position="2099"/>
    </location>
</feature>
<sequence length="2399" mass="280178">MDIINCILKSGYSFPFFREVLAILPKQLDKTIEYSEYIEAYMFHNFIAFLLLPAHLQTEINLLTILNNILVIIETNRKSIIAKKAFLYTIYIAYHNNHHSIPTSVIAQFHSFTINYSESVETQCIELTTYLAQTYFSTEQSFNTDFGYSLLSIITNLTRFELQSYQADRILTAITPGLFILPNPNIIVYEVFQKIIYKCNLIKHLDICERIGPYLIYFISLANKDCPLDLVNHYEPFRNILSDNFQPAPLDETFSNKFAFIMPENINKPTFDIEIPQIVSNILEIIFSSFHDDTECMNAILSSFLKDIKKHISEPKAGILFQYFLYIAERASEVNAQVFTIDFIYTLEIFDLAVTFWTPRENFENMSTIRSNALKFIISKKPTNVFDLISRLKEYPLFVADILLRCSMMPSFVKYIPHNNISVIVESLQQHCYINPCFEAFVARKVLLNYIEEISKSDEIVEALFQNVSFMNVFINLIYEREMRDYVFNFFNSFLKKNADYSNIFQSYGYVMSEVLFHAADENYLQLYLDLFSNFVNIADYIGLDIFLIYKASILKNLNNFSFSKQSRLRFLKNFDFFRSCRKYPLTADDCDNMLRAAREIFGNEDLDLLYSSLLDYSTGFPQEVDNPIILEPNSFRLTIEFFFGTKFCNRILDYTFKMCNDNKENCISCFEGGVDDYIIDEAKRFKSSEVNETDLQKLKKLFDIFMELVLVKTSQKVVNKFITLLTPIKSKDGNSFVKSPYYQLYMDTLNTIIKRNYKLYGPTITIGDPSYSEYNIKSIQGLSSGFSILFWVRYFDTEISDDFSPLHILTLDDRGVNKKLEVYLHNRSIKIFYDTETTISSQFLPNQWTMISLRFLKMSNRSFSLIVSYNMEQISHFSEFNLHSFTDSTSGLLFKPQEPGKKYASVELSQLFISNNTKLDIVNQFYDMNCFSSYPNEKNLLLTFKAISVKQKKSYDDNRFTTYLLLWNLEPLLPLFTSTNFANYDGQVNKNEMKNVVRLFTMLLYNDNDQYNFTRNENIGKISYLLEQTSNKTLYLNYDLYLEIYALFRSISNLELKKKIFRDILIYMPIWKGASLVDQHKIIRHWSTDLFTHDLQIAQIVCNFSFFFPLYNLTYSYEKFSPQSDSDYSSLPLDEMFTPASKKIEVEGENSDSENSTFSEKTSSIELFKMIQEDIINICNIIASYNFTKGDFDLLFYYIYESNNNEQVMKYINLMSRIIDKSEKIKTIGLMPEDVVRFQLLFNKSNSEHFITTIIDIVINIHHKQIFVKENLSWTTESFIISLSPKYITDDIFKYLSNNSLIFMDIIPLCIWCSLGTNEKSDEYQTLLLTNLGLGAQIESITNKNLLLIWCCIFIVLTKDSDRKYQMAIWVLQIVTFEHLFICLDFVAKCLNSDSDLIISDLLKKYFENHQGNKEKMIDLIEYSSVYLFMRLKSNKMKFDNSPNRDKIKKFVDFKDIFNTSLIYKNLLVRNVKHGRNYPGIKLQNNEWMDLEFAMKLYKYICQNMLVSCKNYAILIGFYLALCQKSNLPEFDANNSFIREDSLLFQTLFYSCKERNDRTKFEILNKLNPIIESVYSLLAKNYFDSNSRFLTVFYQKVEESHNFIVKTAPRINSEVSLKTLSQVNMLQSIRSDNDTWRHSWSQLWSQLNAKCGPWDHNKKQYFKRSSKTCIYGVPLLFKVNKHPVKHLAFGEFIRQSISLDLKEEVFSKNVSPQRLITKSDNFICDLRCTLIKINKEEEGVFRLFKKRIEIEFDTKRIIQIDFQTIQGVAIRNHCHLLTAIELFLDSKSYFIDFGQKVTYKKLKEIIEHISLNSNNIVNIVKSEKFWENFKDLQFTKKWAKGEISNYEYLIRLNFHSGRSFNNLSCYPIFPWIMSVYDNIKIDQLNSSLFRDLTLPIGAIGKERLRSLKEDFYQECHFLYSSPQSSPLTINVYNVRIEPFASKQVDLQGGHFEDPNRQMRDLSDMYKIVTKETNYTELSPEFFNTPEILLNENEFDKIPDVKLPWNCESADHFVYLHRKLLESNFVSENLHSWIDLVWGYKQTGDEAIKANNIYDPRFYINSHLTTSSMSEEEQNNLFVARRQIGQIPPQLFQKPHPKRSVKSDNPPFSSPFYGKIGFGQIIMSSIEFAKNDNLKILGLTQNGNYFSFPQNSQPTSLLNLSVKPAFLSFCGSECFTVYLNHVISIDLHSGNVTDYKIVVFNNMTVINGCSKFIVLGYNDSTAQIINRNTKKVTQLNLYRGKVTCLDISLNFGVVVIATEDGVITVADLYTGDTIRNIMVNFTVHQICITKTWGFIVTSSNDKSGQKFISCYTINGRFIRQKEVQSVADSIVTWSSTSGFDYIAVNLSGIVNFSEAFFLKFSPKYNRYSGKICRMEYSDKMKSLVVVRENGEYEIHPIQM</sequence>
<evidence type="ECO:0000259" key="1">
    <source>
        <dbReference type="PROSITE" id="PS50197"/>
    </source>
</evidence>
<dbReference type="Pfam" id="PF02138">
    <property type="entry name" value="Beach"/>
    <property type="match status" value="1"/>
</dbReference>
<dbReference type="Proteomes" id="UP000001542">
    <property type="component" value="Unassembled WGS sequence"/>
</dbReference>
<dbReference type="KEGG" id="tva:5463414"/>
<accession>A2DNR6</accession>
<organism evidence="2 3">
    <name type="scientific">Trichomonas vaginalis (strain ATCC PRA-98 / G3)</name>
    <dbReference type="NCBI Taxonomy" id="412133"/>
    <lineage>
        <taxon>Eukaryota</taxon>
        <taxon>Metamonada</taxon>
        <taxon>Parabasalia</taxon>
        <taxon>Trichomonadida</taxon>
        <taxon>Trichomonadidae</taxon>
        <taxon>Trichomonas</taxon>
    </lineage>
</organism>
<proteinExistence type="predicted"/>
<dbReference type="PROSITE" id="PS50197">
    <property type="entry name" value="BEACH"/>
    <property type="match status" value="1"/>
</dbReference>
<dbReference type="Gene3D" id="2.130.10.10">
    <property type="entry name" value="YVTN repeat-like/Quinoprotein amine dehydrogenase"/>
    <property type="match status" value="1"/>
</dbReference>
<dbReference type="SMR" id="A2DNR6"/>
<dbReference type="PANTHER" id="PTHR13743:SF161">
    <property type="entry name" value="BEIGE_BEACH DOMAIN CONTAINING PROTEIN"/>
    <property type="match status" value="1"/>
</dbReference>
<evidence type="ECO:0000313" key="3">
    <source>
        <dbReference type="Proteomes" id="UP000001542"/>
    </source>
</evidence>
<name>A2DNR6_TRIV3</name>
<dbReference type="VEuPathDB" id="TrichDB:TVAG_225370"/>
<dbReference type="STRING" id="5722.A2DNR6"/>
<reference evidence="2" key="2">
    <citation type="journal article" date="2007" name="Science">
        <title>Draft genome sequence of the sexually transmitted pathogen Trichomonas vaginalis.</title>
        <authorList>
            <person name="Carlton J.M."/>
            <person name="Hirt R.P."/>
            <person name="Silva J.C."/>
            <person name="Delcher A.L."/>
            <person name="Schatz M."/>
            <person name="Zhao Q."/>
            <person name="Wortman J.R."/>
            <person name="Bidwell S.L."/>
            <person name="Alsmark U.C.M."/>
            <person name="Besteiro S."/>
            <person name="Sicheritz-Ponten T."/>
            <person name="Noel C.J."/>
            <person name="Dacks J.B."/>
            <person name="Foster P.G."/>
            <person name="Simillion C."/>
            <person name="Van de Peer Y."/>
            <person name="Miranda-Saavedra D."/>
            <person name="Barton G.J."/>
            <person name="Westrop G.D."/>
            <person name="Mueller S."/>
            <person name="Dessi D."/>
            <person name="Fiori P.L."/>
            <person name="Ren Q."/>
            <person name="Paulsen I."/>
            <person name="Zhang H."/>
            <person name="Bastida-Corcuera F.D."/>
            <person name="Simoes-Barbosa A."/>
            <person name="Brown M.T."/>
            <person name="Hayes R.D."/>
            <person name="Mukherjee M."/>
            <person name="Okumura C.Y."/>
            <person name="Schneider R."/>
            <person name="Smith A.J."/>
            <person name="Vanacova S."/>
            <person name="Villalvazo M."/>
            <person name="Haas B.J."/>
            <person name="Pertea M."/>
            <person name="Feldblyum T.V."/>
            <person name="Utterback T.R."/>
            <person name="Shu C.L."/>
            <person name="Osoegawa K."/>
            <person name="de Jong P.J."/>
            <person name="Hrdy I."/>
            <person name="Horvathova L."/>
            <person name="Zubacova Z."/>
            <person name="Dolezal P."/>
            <person name="Malik S.B."/>
            <person name="Logsdon J.M. Jr."/>
            <person name="Henze K."/>
            <person name="Gupta A."/>
            <person name="Wang C.C."/>
            <person name="Dunne R.L."/>
            <person name="Upcroft J.A."/>
            <person name="Upcroft P."/>
            <person name="White O."/>
            <person name="Salzberg S.L."/>
            <person name="Tang P."/>
            <person name="Chiu C.-H."/>
            <person name="Lee Y.-S."/>
            <person name="Embley T.M."/>
            <person name="Coombs G.H."/>
            <person name="Mottram J.C."/>
            <person name="Tachezy J."/>
            <person name="Fraser-Liggett C.M."/>
            <person name="Johnson P.J."/>
        </authorList>
    </citation>
    <scope>NUCLEOTIDE SEQUENCE [LARGE SCALE GENOMIC DNA]</scope>
    <source>
        <strain evidence="2">G3</strain>
    </source>
</reference>
<dbReference type="InterPro" id="IPR036372">
    <property type="entry name" value="BEACH_dom_sf"/>
</dbReference>
<reference evidence="2" key="1">
    <citation type="submission" date="2006-10" db="EMBL/GenBank/DDBJ databases">
        <authorList>
            <person name="Amadeo P."/>
            <person name="Zhao Q."/>
            <person name="Wortman J."/>
            <person name="Fraser-Liggett C."/>
            <person name="Carlton J."/>
        </authorList>
    </citation>
    <scope>NUCLEOTIDE SEQUENCE</scope>
    <source>
        <strain evidence="2">G3</strain>
    </source>
</reference>
<dbReference type="SUPFAM" id="SSF81837">
    <property type="entry name" value="BEACH domain"/>
    <property type="match status" value="1"/>
</dbReference>
<dbReference type="SUPFAM" id="SSF50978">
    <property type="entry name" value="WD40 repeat-like"/>
    <property type="match status" value="1"/>
</dbReference>
<dbReference type="SUPFAM" id="SSF50729">
    <property type="entry name" value="PH domain-like"/>
    <property type="match status" value="1"/>
</dbReference>
<dbReference type="InterPro" id="IPR050865">
    <property type="entry name" value="BEACH_Domain"/>
</dbReference>
<dbReference type="InParanoid" id="A2DNR6"/>
<dbReference type="InterPro" id="IPR015943">
    <property type="entry name" value="WD40/YVTN_repeat-like_dom_sf"/>
</dbReference>
<keyword evidence="3" id="KW-1185">Reference proteome</keyword>
<dbReference type="CDD" id="cd06071">
    <property type="entry name" value="Beach"/>
    <property type="match status" value="1"/>
</dbReference>
<dbReference type="eggNOG" id="KOG1786">
    <property type="taxonomic scope" value="Eukaryota"/>
</dbReference>